<dbReference type="Gene3D" id="3.90.550.10">
    <property type="entry name" value="Spore Coat Polysaccharide Biosynthesis Protein SpsA, Chain A"/>
    <property type="match status" value="1"/>
</dbReference>
<dbReference type="Proteomes" id="UP001260072">
    <property type="component" value="Unassembled WGS sequence"/>
</dbReference>
<dbReference type="SUPFAM" id="SSF53448">
    <property type="entry name" value="Nucleotide-diphospho-sugar transferases"/>
    <property type="match status" value="1"/>
</dbReference>
<organism evidence="2 3">
    <name type="scientific">Agromyces indicus</name>
    <dbReference type="NCBI Taxonomy" id="758919"/>
    <lineage>
        <taxon>Bacteria</taxon>
        <taxon>Bacillati</taxon>
        <taxon>Actinomycetota</taxon>
        <taxon>Actinomycetes</taxon>
        <taxon>Micrococcales</taxon>
        <taxon>Microbacteriaceae</taxon>
        <taxon>Agromyces</taxon>
    </lineage>
</organism>
<name>A0ABU1FPG2_9MICO</name>
<keyword evidence="2" id="KW-0328">Glycosyltransferase</keyword>
<dbReference type="CDD" id="cd00761">
    <property type="entry name" value="Glyco_tranf_GTA_type"/>
    <property type="match status" value="1"/>
</dbReference>
<dbReference type="InterPro" id="IPR001173">
    <property type="entry name" value="Glyco_trans_2-like"/>
</dbReference>
<keyword evidence="2" id="KW-0808">Transferase</keyword>
<gene>
    <name evidence="2" type="ORF">RH861_14850</name>
</gene>
<evidence type="ECO:0000313" key="3">
    <source>
        <dbReference type="Proteomes" id="UP001260072"/>
    </source>
</evidence>
<dbReference type="RefSeq" id="WP_310521639.1">
    <property type="nucleotide sequence ID" value="NZ_BAABBS010000003.1"/>
</dbReference>
<dbReference type="InterPro" id="IPR029044">
    <property type="entry name" value="Nucleotide-diphossugar_trans"/>
</dbReference>
<accession>A0ABU1FPG2</accession>
<comment type="caution">
    <text evidence="2">The sequence shown here is derived from an EMBL/GenBank/DDBJ whole genome shotgun (WGS) entry which is preliminary data.</text>
</comment>
<feature type="domain" description="Glycosyltransferase 2-like" evidence="1">
    <location>
        <begin position="8"/>
        <end position="139"/>
    </location>
</feature>
<dbReference type="GO" id="GO:0016757">
    <property type="term" value="F:glycosyltransferase activity"/>
    <property type="evidence" value="ECO:0007669"/>
    <property type="project" value="UniProtKB-KW"/>
</dbReference>
<dbReference type="EC" id="2.4.-.-" evidence="2"/>
<evidence type="ECO:0000259" key="1">
    <source>
        <dbReference type="Pfam" id="PF00535"/>
    </source>
</evidence>
<sequence length="355" mass="38789">MAEPDVDVVIAVHDPARAIDRAVASVLRSSAALRVTVVCHNLPSEAIAGRLGALADDPRVRLIEHHDGIPSPTGPFNAGLDAATARFTSVMGSDDELEPGAIDAWLRVADRDDADVVIPPLRHAGGATIPTPPVRPWRSRRLDGVADRLSYRSAPLGLVSRARFADVRMAVGPRVGEDLEYSGRLWSSGAAISLARRAPAYLVHDDAPTRVTFTPRPIADELAYLPLLLEAPWLLGAPRPHRTAWAVKMWRINVFGALFYRSGHAWAPEDRRDLSVLAMALAAFAPDALERLSRLERALVDAAGDEAVADDDLNRRARERRRFASPAALLPRRLRYLGAREAPLRYTIATVLARR</sequence>
<dbReference type="EMBL" id="JAVKGS010000004">
    <property type="protein sequence ID" value="MDR5693351.1"/>
    <property type="molecule type" value="Genomic_DNA"/>
</dbReference>
<evidence type="ECO:0000313" key="2">
    <source>
        <dbReference type="EMBL" id="MDR5693351.1"/>
    </source>
</evidence>
<dbReference type="Pfam" id="PF00535">
    <property type="entry name" value="Glycos_transf_2"/>
    <property type="match status" value="1"/>
</dbReference>
<protein>
    <submittedName>
        <fullName evidence="2">Glycosyltransferase family A protein</fullName>
        <ecNumber evidence="2">2.4.-.-</ecNumber>
    </submittedName>
</protein>
<proteinExistence type="predicted"/>
<keyword evidence="3" id="KW-1185">Reference proteome</keyword>
<reference evidence="3" key="1">
    <citation type="submission" date="2023-07" db="EMBL/GenBank/DDBJ databases">
        <title>Description of three actinobacteria isolated from air of manufacturing shop in a pharmaceutical factory.</title>
        <authorList>
            <person name="Zhang D.-F."/>
        </authorList>
    </citation>
    <scope>NUCLEOTIDE SEQUENCE [LARGE SCALE GENOMIC DNA]</scope>
    <source>
        <strain evidence="3">CCTCC AB 2011122</strain>
    </source>
</reference>